<dbReference type="InterPro" id="IPR025110">
    <property type="entry name" value="AMP-bd_C"/>
</dbReference>
<evidence type="ECO:0000259" key="1">
    <source>
        <dbReference type="Pfam" id="PF00501"/>
    </source>
</evidence>
<dbReference type="STRING" id="590652.BST39_12425"/>
<feature type="domain" description="AMP-dependent synthetase/ligase" evidence="1">
    <location>
        <begin position="21"/>
        <end position="338"/>
    </location>
</feature>
<dbReference type="InterPro" id="IPR000873">
    <property type="entry name" value="AMP-dep_synth/lig_dom"/>
</dbReference>
<dbReference type="AlphaFoldDB" id="A0A1X0IAJ3"/>
<protein>
    <submittedName>
        <fullName evidence="3">Acyl-CoA synthetase</fullName>
    </submittedName>
</protein>
<dbReference type="OrthoDB" id="8870348at2"/>
<gene>
    <name evidence="3" type="ORF">BST39_12425</name>
</gene>
<dbReference type="PANTHER" id="PTHR43201:SF32">
    <property type="entry name" value="2-SUCCINYLBENZOATE--COA LIGASE, CHLOROPLASTIC_PEROXISOMAL"/>
    <property type="match status" value="1"/>
</dbReference>
<keyword evidence="4" id="KW-1185">Reference proteome</keyword>
<dbReference type="EMBL" id="MVIE01000013">
    <property type="protein sequence ID" value="ORB41018.1"/>
    <property type="molecule type" value="Genomic_DNA"/>
</dbReference>
<dbReference type="SUPFAM" id="SSF56801">
    <property type="entry name" value="Acetyl-CoA synthetase-like"/>
    <property type="match status" value="1"/>
</dbReference>
<dbReference type="InterPro" id="IPR020845">
    <property type="entry name" value="AMP-binding_CS"/>
</dbReference>
<evidence type="ECO:0000313" key="3">
    <source>
        <dbReference type="EMBL" id="ORB41018.1"/>
    </source>
</evidence>
<evidence type="ECO:0000313" key="4">
    <source>
        <dbReference type="Proteomes" id="UP000192513"/>
    </source>
</evidence>
<name>A0A1X0IAJ3_9MYCO</name>
<dbReference type="Pfam" id="PF13193">
    <property type="entry name" value="AMP-binding_C"/>
    <property type="match status" value="1"/>
</dbReference>
<feature type="domain" description="AMP-binding enzyme C-terminal" evidence="2">
    <location>
        <begin position="395"/>
        <end position="471"/>
    </location>
</feature>
<dbReference type="PROSITE" id="PS00455">
    <property type="entry name" value="AMP_BINDING"/>
    <property type="match status" value="1"/>
</dbReference>
<reference evidence="3 4" key="1">
    <citation type="submission" date="2017-02" db="EMBL/GenBank/DDBJ databases">
        <title>The new phylogeny of genus Mycobacterium.</title>
        <authorList>
            <person name="Tortoli E."/>
            <person name="Trovato A."/>
            <person name="Cirillo D.M."/>
        </authorList>
    </citation>
    <scope>NUCLEOTIDE SEQUENCE [LARGE SCALE GENOMIC DNA]</scope>
    <source>
        <strain evidence="3 4">DSM 45000</strain>
    </source>
</reference>
<organism evidence="3 4">
    <name type="scientific">Mycobacterium paraseoulense</name>
    <dbReference type="NCBI Taxonomy" id="590652"/>
    <lineage>
        <taxon>Bacteria</taxon>
        <taxon>Bacillati</taxon>
        <taxon>Actinomycetota</taxon>
        <taxon>Actinomycetes</taxon>
        <taxon>Mycobacteriales</taxon>
        <taxon>Mycobacteriaceae</taxon>
        <taxon>Mycobacterium</taxon>
    </lineage>
</organism>
<proteinExistence type="predicted"/>
<dbReference type="Gene3D" id="3.30.300.30">
    <property type="match status" value="1"/>
</dbReference>
<sequence length="492" mass="51587">MSPLNLADSTSSWISRIHEAHHGNHRPAFHDSTGAVTGAQLIGKAVSAAEFLVGLNTPAGAAVPALVTTSADTIALLLGGASTDRPLAPIGPRLAIDEVSCMVVGTGSPILLAEPAFGDIASEVQRRSGVRVVTVPTFELSASALPTAIHNAAFVLHTAGTTGVPKSVAMTDSVMLGRALLLEQLIGFGPTTTFATGSPIHHIGGVGNLLAALTAGGAAASTTRFSADWWCALSKVGVTHALLVPTMIEMLLGWGVLDRVPLSTLVYGAAPMRPQTVRRLIDLMPNVDLINLFGQTEGSPITCLNAEDHRRAVARPQLLTSVGRAVPGLQLRIHAPDGSGTGEVLASAAHLVITAPDGWLHTGDLGEIDSEGYLRLRGRQHDKIVRGGENVYPLEVENVIGTHPKVKVVGVVGVPDDRLGETIAAFIVPCDIDDPPSAEELYAWSRPRMAGFKVPAYWHIISELPLSTAGKLLRCRLRDAHLEASETGGRAH</sequence>
<dbReference type="Proteomes" id="UP000192513">
    <property type="component" value="Unassembled WGS sequence"/>
</dbReference>
<dbReference type="GO" id="GO:0031956">
    <property type="term" value="F:medium-chain fatty acid-CoA ligase activity"/>
    <property type="evidence" value="ECO:0007669"/>
    <property type="project" value="TreeGrafter"/>
</dbReference>
<dbReference type="GO" id="GO:0006631">
    <property type="term" value="P:fatty acid metabolic process"/>
    <property type="evidence" value="ECO:0007669"/>
    <property type="project" value="TreeGrafter"/>
</dbReference>
<dbReference type="CDD" id="cd04433">
    <property type="entry name" value="AFD_class_I"/>
    <property type="match status" value="1"/>
</dbReference>
<comment type="caution">
    <text evidence="3">The sequence shown here is derived from an EMBL/GenBank/DDBJ whole genome shotgun (WGS) entry which is preliminary data.</text>
</comment>
<dbReference type="InterPro" id="IPR045851">
    <property type="entry name" value="AMP-bd_C_sf"/>
</dbReference>
<dbReference type="Pfam" id="PF00501">
    <property type="entry name" value="AMP-binding"/>
    <property type="match status" value="1"/>
</dbReference>
<evidence type="ECO:0000259" key="2">
    <source>
        <dbReference type="Pfam" id="PF13193"/>
    </source>
</evidence>
<dbReference type="PANTHER" id="PTHR43201">
    <property type="entry name" value="ACYL-COA SYNTHETASE"/>
    <property type="match status" value="1"/>
</dbReference>
<accession>A0A1X0IAJ3</accession>
<dbReference type="Gene3D" id="3.40.50.12780">
    <property type="entry name" value="N-terminal domain of ligase-like"/>
    <property type="match status" value="1"/>
</dbReference>
<dbReference type="InterPro" id="IPR042099">
    <property type="entry name" value="ANL_N_sf"/>
</dbReference>